<evidence type="ECO:0000313" key="3">
    <source>
        <dbReference type="EMBL" id="KAF9465133.1"/>
    </source>
</evidence>
<organism evidence="3 4">
    <name type="scientific">Collybia nuda</name>
    <dbReference type="NCBI Taxonomy" id="64659"/>
    <lineage>
        <taxon>Eukaryota</taxon>
        <taxon>Fungi</taxon>
        <taxon>Dikarya</taxon>
        <taxon>Basidiomycota</taxon>
        <taxon>Agaricomycotina</taxon>
        <taxon>Agaricomycetes</taxon>
        <taxon>Agaricomycetidae</taxon>
        <taxon>Agaricales</taxon>
        <taxon>Tricholomatineae</taxon>
        <taxon>Clitocybaceae</taxon>
        <taxon>Collybia</taxon>
    </lineage>
</organism>
<reference evidence="3" key="1">
    <citation type="submission" date="2020-11" db="EMBL/GenBank/DDBJ databases">
        <authorList>
            <consortium name="DOE Joint Genome Institute"/>
            <person name="Ahrendt S."/>
            <person name="Riley R."/>
            <person name="Andreopoulos W."/>
            <person name="Labutti K."/>
            <person name="Pangilinan J."/>
            <person name="Ruiz-Duenas F.J."/>
            <person name="Barrasa J.M."/>
            <person name="Sanchez-Garcia M."/>
            <person name="Camarero S."/>
            <person name="Miyauchi S."/>
            <person name="Serrano A."/>
            <person name="Linde D."/>
            <person name="Babiker R."/>
            <person name="Drula E."/>
            <person name="Ayuso-Fernandez I."/>
            <person name="Pacheco R."/>
            <person name="Padilla G."/>
            <person name="Ferreira P."/>
            <person name="Barriuso J."/>
            <person name="Kellner H."/>
            <person name="Castanera R."/>
            <person name="Alfaro M."/>
            <person name="Ramirez L."/>
            <person name="Pisabarro A.G."/>
            <person name="Kuo A."/>
            <person name="Tritt A."/>
            <person name="Lipzen A."/>
            <person name="He G."/>
            <person name="Yan M."/>
            <person name="Ng V."/>
            <person name="Cullen D."/>
            <person name="Martin F."/>
            <person name="Rosso M.-N."/>
            <person name="Henrissat B."/>
            <person name="Hibbett D."/>
            <person name="Martinez A.T."/>
            <person name="Grigoriev I.V."/>
        </authorList>
    </citation>
    <scope>NUCLEOTIDE SEQUENCE</scope>
    <source>
        <strain evidence="3">CBS 247.69</strain>
    </source>
</reference>
<sequence>MTIRVTVLMRRRPDITREEFLKLWTSEHARIFASVKKVQEKIIRYSQYCILTPESERLAAAGLPVPEYDGAAEYHAESLDDIMEMLGDKEYQERVLSDEAKFLDRTSFQVLVGEEKVQHERP</sequence>
<dbReference type="Gene3D" id="3.30.70.100">
    <property type="match status" value="1"/>
</dbReference>
<dbReference type="OrthoDB" id="3183782at2759"/>
<comment type="similarity">
    <text evidence="1">Belongs to the tpcK family.</text>
</comment>
<dbReference type="InterPro" id="IPR009799">
    <property type="entry name" value="EthD_dom"/>
</dbReference>
<evidence type="ECO:0000259" key="2">
    <source>
        <dbReference type="Pfam" id="PF07110"/>
    </source>
</evidence>
<dbReference type="Pfam" id="PF07110">
    <property type="entry name" value="EthD"/>
    <property type="match status" value="1"/>
</dbReference>
<dbReference type="EMBL" id="MU150249">
    <property type="protein sequence ID" value="KAF9465133.1"/>
    <property type="molecule type" value="Genomic_DNA"/>
</dbReference>
<name>A0A9P5YA95_9AGAR</name>
<accession>A0A9P5YA95</accession>
<gene>
    <name evidence="3" type="ORF">BDZ94DRAFT_1254596</name>
</gene>
<proteinExistence type="inferred from homology"/>
<feature type="domain" description="EthD" evidence="2">
    <location>
        <begin position="12"/>
        <end position="105"/>
    </location>
</feature>
<protein>
    <recommendedName>
        <fullName evidence="2">EthD domain-containing protein</fullName>
    </recommendedName>
</protein>
<dbReference type="AlphaFoldDB" id="A0A9P5YA95"/>
<dbReference type="SUPFAM" id="SSF54909">
    <property type="entry name" value="Dimeric alpha+beta barrel"/>
    <property type="match status" value="1"/>
</dbReference>
<evidence type="ECO:0000313" key="4">
    <source>
        <dbReference type="Proteomes" id="UP000807353"/>
    </source>
</evidence>
<dbReference type="InterPro" id="IPR011008">
    <property type="entry name" value="Dimeric_a/b-barrel"/>
</dbReference>
<dbReference type="Proteomes" id="UP000807353">
    <property type="component" value="Unassembled WGS sequence"/>
</dbReference>
<evidence type="ECO:0000256" key="1">
    <source>
        <dbReference type="ARBA" id="ARBA00005986"/>
    </source>
</evidence>
<keyword evidence="4" id="KW-1185">Reference proteome</keyword>
<dbReference type="GO" id="GO:0016491">
    <property type="term" value="F:oxidoreductase activity"/>
    <property type="evidence" value="ECO:0007669"/>
    <property type="project" value="InterPro"/>
</dbReference>
<comment type="caution">
    <text evidence="3">The sequence shown here is derived from an EMBL/GenBank/DDBJ whole genome shotgun (WGS) entry which is preliminary data.</text>
</comment>